<evidence type="ECO:0000313" key="3">
    <source>
        <dbReference type="Proteomes" id="UP000799302"/>
    </source>
</evidence>
<accession>A0A6A6UM93</accession>
<keyword evidence="3" id="KW-1185">Reference proteome</keyword>
<dbReference type="InterPro" id="IPR001509">
    <property type="entry name" value="Epimerase_deHydtase"/>
</dbReference>
<proteinExistence type="predicted"/>
<dbReference type="GO" id="GO:0005737">
    <property type="term" value="C:cytoplasm"/>
    <property type="evidence" value="ECO:0007669"/>
    <property type="project" value="TreeGrafter"/>
</dbReference>
<feature type="domain" description="NAD-dependent epimerase/dehydratase" evidence="1">
    <location>
        <begin position="4"/>
        <end position="240"/>
    </location>
</feature>
<dbReference type="Gene3D" id="3.40.50.720">
    <property type="entry name" value="NAD(P)-binding Rossmann-like Domain"/>
    <property type="match status" value="1"/>
</dbReference>
<reference evidence="2" key="1">
    <citation type="journal article" date="2020" name="Stud. Mycol.">
        <title>101 Dothideomycetes genomes: a test case for predicting lifestyles and emergence of pathogens.</title>
        <authorList>
            <person name="Haridas S."/>
            <person name="Albert R."/>
            <person name="Binder M."/>
            <person name="Bloem J."/>
            <person name="Labutti K."/>
            <person name="Salamov A."/>
            <person name="Andreopoulos B."/>
            <person name="Baker S."/>
            <person name="Barry K."/>
            <person name="Bills G."/>
            <person name="Bluhm B."/>
            <person name="Cannon C."/>
            <person name="Castanera R."/>
            <person name="Culley D."/>
            <person name="Daum C."/>
            <person name="Ezra D."/>
            <person name="Gonzalez J."/>
            <person name="Henrissat B."/>
            <person name="Kuo A."/>
            <person name="Liang C."/>
            <person name="Lipzen A."/>
            <person name="Lutzoni F."/>
            <person name="Magnuson J."/>
            <person name="Mondo S."/>
            <person name="Nolan M."/>
            <person name="Ohm R."/>
            <person name="Pangilinan J."/>
            <person name="Park H.-J."/>
            <person name="Ramirez L."/>
            <person name="Alfaro M."/>
            <person name="Sun H."/>
            <person name="Tritt A."/>
            <person name="Yoshinaga Y."/>
            <person name="Zwiers L.-H."/>
            <person name="Turgeon B."/>
            <person name="Goodwin S."/>
            <person name="Spatafora J."/>
            <person name="Crous P."/>
            <person name="Grigoriev I."/>
        </authorList>
    </citation>
    <scope>NUCLEOTIDE SEQUENCE</scope>
    <source>
        <strain evidence="2">CBS 115976</strain>
    </source>
</reference>
<dbReference type="PANTHER" id="PTHR48079:SF6">
    <property type="entry name" value="NAD(P)-BINDING DOMAIN-CONTAINING PROTEIN-RELATED"/>
    <property type="match status" value="1"/>
</dbReference>
<dbReference type="GO" id="GO:0004029">
    <property type="term" value="F:aldehyde dehydrogenase (NAD+) activity"/>
    <property type="evidence" value="ECO:0007669"/>
    <property type="project" value="TreeGrafter"/>
</dbReference>
<organism evidence="2 3">
    <name type="scientific">Microthyrium microscopicum</name>
    <dbReference type="NCBI Taxonomy" id="703497"/>
    <lineage>
        <taxon>Eukaryota</taxon>
        <taxon>Fungi</taxon>
        <taxon>Dikarya</taxon>
        <taxon>Ascomycota</taxon>
        <taxon>Pezizomycotina</taxon>
        <taxon>Dothideomycetes</taxon>
        <taxon>Dothideomycetes incertae sedis</taxon>
        <taxon>Microthyriales</taxon>
        <taxon>Microthyriaceae</taxon>
        <taxon>Microthyrium</taxon>
    </lineage>
</organism>
<dbReference type="Pfam" id="PF01370">
    <property type="entry name" value="Epimerase"/>
    <property type="match status" value="1"/>
</dbReference>
<dbReference type="EMBL" id="MU004232">
    <property type="protein sequence ID" value="KAF2672034.1"/>
    <property type="molecule type" value="Genomic_DNA"/>
</dbReference>
<dbReference type="SUPFAM" id="SSF51735">
    <property type="entry name" value="NAD(P)-binding Rossmann-fold domains"/>
    <property type="match status" value="1"/>
</dbReference>
<evidence type="ECO:0000313" key="2">
    <source>
        <dbReference type="EMBL" id="KAF2672034.1"/>
    </source>
</evidence>
<dbReference type="OrthoDB" id="2130169at2759"/>
<dbReference type="InterPro" id="IPR036291">
    <property type="entry name" value="NAD(P)-bd_dom_sf"/>
</dbReference>
<sequence>MVNILIIGATGFIGGDALYAIEKAYPDADITCLVRNSDRGAVVAKTYPKVKLAYGSLDDYDIIKEEASKASIVLNCANCDHEGAASAIVEGLSQRDTKSFIIHTSGTAILCFADMGKSIGAASDKIYNDWDGIKEVTSLPDDAPHRTVDKIILAANKTSGGKIQTAIVCPPTIYGPGRGPGNQKSDQINKLAKAYMERGNAFMIGDGLNKWTSIHVHDLSDLYLRLLTEAVDGGDKATWNDAGYYFVENDEFEWGDTQKKVATEVHKLGLIKSTEMEKITSVEEADKLGGFWGYNSRCRALRAKKLLGWSASGDSLVSTLPATVKVEAVDLGLVKKGYAETVEN</sequence>
<gene>
    <name evidence="2" type="ORF">BT63DRAFT_422538</name>
</gene>
<name>A0A6A6UM93_9PEZI</name>
<dbReference type="AlphaFoldDB" id="A0A6A6UM93"/>
<dbReference type="PANTHER" id="PTHR48079">
    <property type="entry name" value="PROTEIN YEEZ"/>
    <property type="match status" value="1"/>
</dbReference>
<dbReference type="Proteomes" id="UP000799302">
    <property type="component" value="Unassembled WGS sequence"/>
</dbReference>
<evidence type="ECO:0000259" key="1">
    <source>
        <dbReference type="Pfam" id="PF01370"/>
    </source>
</evidence>
<protein>
    <submittedName>
        <fullName evidence="2">NAD dependent epimerase/dehydratase family protein</fullName>
    </submittedName>
</protein>
<dbReference type="InterPro" id="IPR051783">
    <property type="entry name" value="NAD(P)-dependent_oxidoreduct"/>
</dbReference>